<feature type="compositionally biased region" description="Gly residues" evidence="1">
    <location>
        <begin position="290"/>
        <end position="319"/>
    </location>
</feature>
<feature type="domain" description="VWFA" evidence="3">
    <location>
        <begin position="85"/>
        <end position="362"/>
    </location>
</feature>
<dbReference type="RefSeq" id="WP_263414016.1">
    <property type="nucleotide sequence ID" value="NZ_BAABBH010000001.1"/>
</dbReference>
<gene>
    <name evidence="4" type="ORF">ACK2TP_01460</name>
</gene>
<dbReference type="Proteomes" id="UP001634747">
    <property type="component" value="Unassembled WGS sequence"/>
</dbReference>
<dbReference type="InterPro" id="IPR002035">
    <property type="entry name" value="VWF_A"/>
</dbReference>
<dbReference type="SUPFAM" id="SSF53300">
    <property type="entry name" value="vWA-like"/>
    <property type="match status" value="2"/>
</dbReference>
<feature type="signal peptide" evidence="2">
    <location>
        <begin position="1"/>
        <end position="22"/>
    </location>
</feature>
<dbReference type="Gene3D" id="3.40.50.410">
    <property type="entry name" value="von Willebrand factor, type A domain"/>
    <property type="match status" value="1"/>
</dbReference>
<feature type="region of interest" description="Disordered" evidence="1">
    <location>
        <begin position="290"/>
        <end position="325"/>
    </location>
</feature>
<organism evidence="4 5">
    <name type="scientific">Terriglobus aquaticus</name>
    <dbReference type="NCBI Taxonomy" id="940139"/>
    <lineage>
        <taxon>Bacteria</taxon>
        <taxon>Pseudomonadati</taxon>
        <taxon>Acidobacteriota</taxon>
        <taxon>Terriglobia</taxon>
        <taxon>Terriglobales</taxon>
        <taxon>Acidobacteriaceae</taxon>
        <taxon>Terriglobus</taxon>
    </lineage>
</organism>
<evidence type="ECO:0000313" key="5">
    <source>
        <dbReference type="Proteomes" id="UP001634747"/>
    </source>
</evidence>
<keyword evidence="2" id="KW-0732">Signal</keyword>
<dbReference type="InterPro" id="IPR017802">
    <property type="entry name" value="VWFA-rel_acidobac-type"/>
</dbReference>
<keyword evidence="5" id="KW-1185">Reference proteome</keyword>
<sequence length="405" mass="42898">MVRLTAAALCAAFTLSLAPAHAQEPASKSDSAPTIKVDTRLVIVPVIVRDKKGQLVRNLKQTDFTLSENNKPQTIKYFDKDSEAPLTVGLLVDVSGSVRNVLDEERTASSAFLDTLLRPDKDKAFIVQFGHQADLLADVTSSLPKLEAGLKKIDADTDRPQFSGSSQQQDPNSGSGNTQDNGNNNGGYGGRGGGRRGGQGGGNYRGGGTVLYDAIYLSSNEVINKQPPAAKQTNREALILLTDGDDRGSKESISSAIEAAQRTNATVYAIYFKGEEHNGGGFPGGGRRGGMGGGFPGMGGGWPGGGGGGRNGGGGQGRGGEQRVDGKKILQRICDETGGRVFEVSSKQHIDDIYKQISEELRSEYRLGFTPTDTSEGYHRVLVDLPNDKKSTIQARDGYYIGAAQ</sequence>
<feature type="compositionally biased region" description="Polar residues" evidence="1">
    <location>
        <begin position="160"/>
        <end position="171"/>
    </location>
</feature>
<feature type="chain" id="PRO_5047504232" evidence="2">
    <location>
        <begin position="23"/>
        <end position="405"/>
    </location>
</feature>
<dbReference type="CDD" id="cd00198">
    <property type="entry name" value="vWFA"/>
    <property type="match status" value="1"/>
</dbReference>
<dbReference type="EMBL" id="JBJYXY010000001">
    <property type="protein sequence ID" value="MFN2974420.1"/>
    <property type="molecule type" value="Genomic_DNA"/>
</dbReference>
<evidence type="ECO:0000313" key="4">
    <source>
        <dbReference type="EMBL" id="MFN2974420.1"/>
    </source>
</evidence>
<feature type="region of interest" description="Disordered" evidence="1">
    <location>
        <begin position="156"/>
        <end position="202"/>
    </location>
</feature>
<feature type="compositionally biased region" description="Low complexity" evidence="1">
    <location>
        <begin position="172"/>
        <end position="183"/>
    </location>
</feature>
<evidence type="ECO:0000259" key="3">
    <source>
        <dbReference type="SMART" id="SM00327"/>
    </source>
</evidence>
<accession>A0ABW9KFH8</accession>
<evidence type="ECO:0000256" key="2">
    <source>
        <dbReference type="SAM" id="SignalP"/>
    </source>
</evidence>
<feature type="compositionally biased region" description="Gly residues" evidence="1">
    <location>
        <begin position="184"/>
        <end position="202"/>
    </location>
</feature>
<dbReference type="Pfam" id="PF13519">
    <property type="entry name" value="VWA_2"/>
    <property type="match status" value="1"/>
</dbReference>
<dbReference type="NCBIfam" id="TIGR03436">
    <property type="entry name" value="acidobact_VWFA"/>
    <property type="match status" value="1"/>
</dbReference>
<protein>
    <submittedName>
        <fullName evidence="4">VWA domain-containing protein</fullName>
    </submittedName>
</protein>
<name>A0ABW9KFH8_9BACT</name>
<proteinExistence type="predicted"/>
<dbReference type="InterPro" id="IPR036465">
    <property type="entry name" value="vWFA_dom_sf"/>
</dbReference>
<evidence type="ECO:0000256" key="1">
    <source>
        <dbReference type="SAM" id="MobiDB-lite"/>
    </source>
</evidence>
<dbReference type="SMART" id="SM00327">
    <property type="entry name" value="VWA"/>
    <property type="match status" value="1"/>
</dbReference>
<reference evidence="4 5" key="1">
    <citation type="submission" date="2024-12" db="EMBL/GenBank/DDBJ databases">
        <authorList>
            <person name="Lee Y."/>
        </authorList>
    </citation>
    <scope>NUCLEOTIDE SEQUENCE [LARGE SCALE GENOMIC DNA]</scope>
    <source>
        <strain evidence="4 5">03SUJ4</strain>
    </source>
</reference>
<comment type="caution">
    <text evidence="4">The sequence shown here is derived from an EMBL/GenBank/DDBJ whole genome shotgun (WGS) entry which is preliminary data.</text>
</comment>